<feature type="chain" id="PRO_5047285199" description="GTD-binding domain-containing protein" evidence="7">
    <location>
        <begin position="25"/>
        <end position="798"/>
    </location>
</feature>
<evidence type="ECO:0000256" key="7">
    <source>
        <dbReference type="SAM" id="SignalP"/>
    </source>
</evidence>
<evidence type="ECO:0000256" key="4">
    <source>
        <dbReference type="ARBA" id="ARBA00023136"/>
    </source>
</evidence>
<reference evidence="9 10" key="1">
    <citation type="journal article" date="2021" name="Comput. Struct. Biotechnol. J.">
        <title>De novo genome assembly of the potent medicinal plant Rehmannia glutinosa using nanopore technology.</title>
        <authorList>
            <person name="Ma L."/>
            <person name="Dong C."/>
            <person name="Song C."/>
            <person name="Wang X."/>
            <person name="Zheng X."/>
            <person name="Niu Y."/>
            <person name="Chen S."/>
            <person name="Feng W."/>
        </authorList>
    </citation>
    <scope>NUCLEOTIDE SEQUENCE [LARGE SCALE GENOMIC DNA]</scope>
    <source>
        <strain evidence="9">DH-2019</strain>
    </source>
</reference>
<dbReference type="Pfam" id="PF04576">
    <property type="entry name" value="Zein-binding"/>
    <property type="match status" value="1"/>
</dbReference>
<comment type="subcellular location">
    <subcellularLocation>
        <location evidence="1">Membrane</location>
        <topology evidence="1">Single-pass membrane protein</topology>
    </subcellularLocation>
</comment>
<evidence type="ECO:0000256" key="3">
    <source>
        <dbReference type="ARBA" id="ARBA00022989"/>
    </source>
</evidence>
<accession>A0ABR0XZP3</accession>
<proteinExistence type="predicted"/>
<feature type="compositionally biased region" description="Basic and acidic residues" evidence="6">
    <location>
        <begin position="386"/>
        <end position="400"/>
    </location>
</feature>
<dbReference type="Proteomes" id="UP001318860">
    <property type="component" value="Unassembled WGS sequence"/>
</dbReference>
<feature type="region of interest" description="Disordered" evidence="6">
    <location>
        <begin position="384"/>
        <end position="491"/>
    </location>
</feature>
<feature type="coiled-coil region" evidence="5">
    <location>
        <begin position="758"/>
        <end position="785"/>
    </location>
</feature>
<evidence type="ECO:0000256" key="1">
    <source>
        <dbReference type="ARBA" id="ARBA00004167"/>
    </source>
</evidence>
<feature type="compositionally biased region" description="Polar residues" evidence="6">
    <location>
        <begin position="629"/>
        <end position="639"/>
    </location>
</feature>
<name>A0ABR0XZP3_REHGL</name>
<organism evidence="9 10">
    <name type="scientific">Rehmannia glutinosa</name>
    <name type="common">Chinese foxglove</name>
    <dbReference type="NCBI Taxonomy" id="99300"/>
    <lineage>
        <taxon>Eukaryota</taxon>
        <taxon>Viridiplantae</taxon>
        <taxon>Streptophyta</taxon>
        <taxon>Embryophyta</taxon>
        <taxon>Tracheophyta</taxon>
        <taxon>Spermatophyta</taxon>
        <taxon>Magnoliopsida</taxon>
        <taxon>eudicotyledons</taxon>
        <taxon>Gunneridae</taxon>
        <taxon>Pentapetalae</taxon>
        <taxon>asterids</taxon>
        <taxon>lamiids</taxon>
        <taxon>Lamiales</taxon>
        <taxon>Orobanchaceae</taxon>
        <taxon>Rehmannieae</taxon>
        <taxon>Rehmannia</taxon>
    </lineage>
</organism>
<keyword evidence="2" id="KW-0812">Transmembrane</keyword>
<feature type="signal peptide" evidence="7">
    <location>
        <begin position="1"/>
        <end position="24"/>
    </location>
</feature>
<feature type="region of interest" description="Disordered" evidence="6">
    <location>
        <begin position="169"/>
        <end position="190"/>
    </location>
</feature>
<keyword evidence="4" id="KW-0472">Membrane</keyword>
<evidence type="ECO:0000259" key="8">
    <source>
        <dbReference type="PROSITE" id="PS51775"/>
    </source>
</evidence>
<feature type="region of interest" description="Disordered" evidence="6">
    <location>
        <begin position="620"/>
        <end position="647"/>
    </location>
</feature>
<evidence type="ECO:0000256" key="5">
    <source>
        <dbReference type="SAM" id="Coils"/>
    </source>
</evidence>
<evidence type="ECO:0000313" key="9">
    <source>
        <dbReference type="EMBL" id="KAK6164548.1"/>
    </source>
</evidence>
<dbReference type="EMBL" id="JABTTQ020000001">
    <property type="protein sequence ID" value="KAK6164548.1"/>
    <property type="molecule type" value="Genomic_DNA"/>
</dbReference>
<dbReference type="PANTHER" id="PTHR31448">
    <property type="entry name" value="MYOSIN-BINDING PROTEIN 2"/>
    <property type="match status" value="1"/>
</dbReference>
<comment type="caution">
    <text evidence="9">The sequence shown here is derived from an EMBL/GenBank/DDBJ whole genome shotgun (WGS) entry which is preliminary data.</text>
</comment>
<dbReference type="InterPro" id="IPR007656">
    <property type="entry name" value="GTD-bd"/>
</dbReference>
<gene>
    <name evidence="9" type="ORF">DH2020_001412</name>
</gene>
<feature type="compositionally biased region" description="Basic and acidic residues" evidence="6">
    <location>
        <begin position="450"/>
        <end position="465"/>
    </location>
</feature>
<dbReference type="InterPro" id="IPR039306">
    <property type="entry name" value="MYOB"/>
</dbReference>
<feature type="coiled-coil region" evidence="5">
    <location>
        <begin position="573"/>
        <end position="600"/>
    </location>
</feature>
<feature type="compositionally biased region" description="Basic and acidic residues" evidence="6">
    <location>
        <begin position="424"/>
        <end position="433"/>
    </location>
</feature>
<feature type="domain" description="GTD-binding" evidence="8">
    <location>
        <begin position="500"/>
        <end position="598"/>
    </location>
</feature>
<feature type="coiled-coil region" evidence="5">
    <location>
        <begin position="506"/>
        <end position="536"/>
    </location>
</feature>
<keyword evidence="3" id="KW-1133">Transmembrane helix</keyword>
<evidence type="ECO:0000256" key="6">
    <source>
        <dbReference type="SAM" id="MobiDB-lite"/>
    </source>
</evidence>
<keyword evidence="10" id="KW-1185">Reference proteome</keyword>
<dbReference type="PANTHER" id="PTHR31448:SF55">
    <property type="entry name" value="MYOSIN-BINDING PROTEIN 3-LIKE ISOFORM X1"/>
    <property type="match status" value="1"/>
</dbReference>
<protein>
    <recommendedName>
        <fullName evidence="8">GTD-binding domain-containing protein</fullName>
    </recommendedName>
</protein>
<feature type="compositionally biased region" description="Polar residues" evidence="6">
    <location>
        <begin position="434"/>
        <end position="449"/>
    </location>
</feature>
<keyword evidence="5" id="KW-0175">Coiled coil</keyword>
<keyword evidence="7" id="KW-0732">Signal</keyword>
<evidence type="ECO:0000313" key="10">
    <source>
        <dbReference type="Proteomes" id="UP001318860"/>
    </source>
</evidence>
<sequence length="798" mass="89422">MHLLSSAACEWLLIFLLFVNAALSLACAICEYCELKTPCMLCSRLDNGFGKKKPGCYWNLLCNNHREEISSLVSCSVHGKFADVHGMCEECLVPIVRQIKSNSDSYRLLVGKSWLDVDRSVLQNLVLNKHIRLGSPDHRTCSCCSKTWRAKSSTERLLELNPVSFGASKANVKPPLPRAPGRSRFSRRDSLKRLRDKFTRPMANHDPPGSSSVDTLSHVGYTKLKISSDSESEFPFSEDDDDGNASSRGRNCGNCEYHVQCDRRVVLHKTTGDSAASDKVTNQGFEMKSSILDHPNLLDVSEDKIVNSLSTDAFRQHNSGDLDWPKSYNKRSPSLTPDLISLNDGPQPPDVVGDSFGLAEINIGETSEKGDIVAKHVEAAMVTSSDDARSLESNNMHRTDASTQTDETSELSDRHVFEVTKASDSAKSEEDTKSPPQQATSELGSLSKDTSPRAHDKHDKSKIDEDSSSQLLLTPVSPKKNESTYESLDGTNISDIEGENIVDRLKRQVEHDRNCMNNLYKELEEERNAAAIAANQTMAMITRLQEEKAALHMEALQYLRMMEEQAEYDMEALGRANDLLAEKEKELQDLEIELEFYRNNFLDESGVHNLQNETSIHVDNRVTGHTEKNSPGASSNSKTGIKENGNHEAIDNSVSGFEFEDEKVYISECLRKLEKKLHQAYSSRKFDDMPNGLNSEKIKVEIGDLENLPHRNGGTLLNQENEENGSLVQNVISISNGTLTHDKENDYKFLANRGEINLATFEKEIAELYDRLEALESDRNFLMRTRLICFGMEKMDYN</sequence>
<dbReference type="PROSITE" id="PS51775">
    <property type="entry name" value="GTD_BINDING"/>
    <property type="match status" value="1"/>
</dbReference>
<evidence type="ECO:0000256" key="2">
    <source>
        <dbReference type="ARBA" id="ARBA00022692"/>
    </source>
</evidence>